<sequence length="511" mass="57275">MSRRIVASHKSGSPMDLVKGIYNPPASMSKRTARRWAEVAPRLAASEESGSVPVVPENFDVLDFEVTPEKSGQSLLTFLVQNTEMDTPKVRKKLKKSDHVWVEAHGGKVIVKPRGDLRLMAGFKVHMMMMRPKPLDLNADSLEAAINKVKPGVLYKDEHIMIVNKPHGMATHGGFAPAIPVQTCNTSGAMIIARTKEAAARVSEMFRNEGQIIRMYAALTIPPLDKKVYKEGDKLQIVSGIASNGKPAPHEKMDIFDYVDDGIERKTTGGDVIKRAVTNVTVAHNQRLASLLALEPTTGRKHQLRLHCARILKSFIVGDYKYGTGCTKDFRPMVSDPLKVPMFLHLYKIALKNWYPDGSDLIVTSPVPPYFRQRAMSAGLSVSKLNMAVAHLMEKLKGKAEATPEQVRVMEYKSKALDPEELNAKSVRTMQKKALRKKQLEGMRRATEERFQDRYNKVLVGSRDQPFRLGKNSKKRELRKLDEDLDEGGWTRHSRDEPRGFLGSQGARTWS</sequence>
<dbReference type="PANTHER" id="PTHR21600">
    <property type="entry name" value="MITOCHONDRIAL RNA PSEUDOURIDINE SYNTHASE"/>
    <property type="match status" value="1"/>
</dbReference>
<dbReference type="PANTHER" id="PTHR21600:SF87">
    <property type="entry name" value="RNA PSEUDOURIDYLATE SYNTHASE DOMAIN-CONTAINING PROTEIN 1"/>
    <property type="match status" value="1"/>
</dbReference>
<accession>A0ABR4N6V8</accession>
<protein>
    <recommendedName>
        <fullName evidence="3">Pseudouridine synthase RsuA/RluA-like domain-containing protein</fullName>
    </recommendedName>
</protein>
<proteinExistence type="inferred from homology"/>
<dbReference type="EMBL" id="JADGIZ020000025">
    <property type="protein sequence ID" value="KAL2915288.1"/>
    <property type="molecule type" value="Genomic_DNA"/>
</dbReference>
<dbReference type="Proteomes" id="UP001527925">
    <property type="component" value="Unassembled WGS sequence"/>
</dbReference>
<feature type="region of interest" description="Disordered" evidence="2">
    <location>
        <begin position="466"/>
        <end position="511"/>
    </location>
</feature>
<evidence type="ECO:0000259" key="3">
    <source>
        <dbReference type="Pfam" id="PF00849"/>
    </source>
</evidence>
<dbReference type="CDD" id="cd02869">
    <property type="entry name" value="PseudoU_synth_RluA_like"/>
    <property type="match status" value="1"/>
</dbReference>
<name>A0ABR4N6V8_9FUNG</name>
<dbReference type="SUPFAM" id="SSF55120">
    <property type="entry name" value="Pseudouridine synthase"/>
    <property type="match status" value="1"/>
</dbReference>
<dbReference type="Gene3D" id="3.30.2350.10">
    <property type="entry name" value="Pseudouridine synthase"/>
    <property type="match status" value="1"/>
</dbReference>
<dbReference type="Pfam" id="PF00849">
    <property type="entry name" value="PseudoU_synth_2"/>
    <property type="match status" value="1"/>
</dbReference>
<comment type="caution">
    <text evidence="4">The sequence shown here is derived from an EMBL/GenBank/DDBJ whole genome shotgun (WGS) entry which is preliminary data.</text>
</comment>
<organism evidence="4 5">
    <name type="scientific">Polyrhizophydium stewartii</name>
    <dbReference type="NCBI Taxonomy" id="2732419"/>
    <lineage>
        <taxon>Eukaryota</taxon>
        <taxon>Fungi</taxon>
        <taxon>Fungi incertae sedis</taxon>
        <taxon>Chytridiomycota</taxon>
        <taxon>Chytridiomycota incertae sedis</taxon>
        <taxon>Chytridiomycetes</taxon>
        <taxon>Rhizophydiales</taxon>
        <taxon>Rhizophydiales incertae sedis</taxon>
        <taxon>Polyrhizophydium</taxon>
    </lineage>
</organism>
<keyword evidence="5" id="KW-1185">Reference proteome</keyword>
<evidence type="ECO:0000313" key="5">
    <source>
        <dbReference type="Proteomes" id="UP001527925"/>
    </source>
</evidence>
<comment type="similarity">
    <text evidence="1">Belongs to the pseudouridine synthase RluA family.</text>
</comment>
<evidence type="ECO:0000256" key="1">
    <source>
        <dbReference type="ARBA" id="ARBA00010876"/>
    </source>
</evidence>
<feature type="domain" description="Pseudouridine synthase RsuA/RluA-like" evidence="3">
    <location>
        <begin position="185"/>
        <end position="309"/>
    </location>
</feature>
<dbReference type="InterPro" id="IPR050188">
    <property type="entry name" value="RluA_PseudoU_synthase"/>
</dbReference>
<evidence type="ECO:0000313" key="4">
    <source>
        <dbReference type="EMBL" id="KAL2915288.1"/>
    </source>
</evidence>
<dbReference type="InterPro" id="IPR020103">
    <property type="entry name" value="PsdUridine_synth_cat_dom_sf"/>
</dbReference>
<evidence type="ECO:0000256" key="2">
    <source>
        <dbReference type="SAM" id="MobiDB-lite"/>
    </source>
</evidence>
<gene>
    <name evidence="4" type="ORF">HK105_205153</name>
</gene>
<reference evidence="4 5" key="1">
    <citation type="submission" date="2023-09" db="EMBL/GenBank/DDBJ databases">
        <title>Pangenome analysis of Batrachochytrium dendrobatidis and related Chytrids.</title>
        <authorList>
            <person name="Yacoub M.N."/>
            <person name="Stajich J.E."/>
            <person name="James T.Y."/>
        </authorList>
    </citation>
    <scope>NUCLEOTIDE SEQUENCE [LARGE SCALE GENOMIC DNA]</scope>
    <source>
        <strain evidence="4 5">JEL0888</strain>
    </source>
</reference>
<feature type="compositionally biased region" description="Basic and acidic residues" evidence="2">
    <location>
        <begin position="489"/>
        <end position="499"/>
    </location>
</feature>
<dbReference type="InterPro" id="IPR006145">
    <property type="entry name" value="PsdUridine_synth_RsuA/RluA"/>
</dbReference>